<dbReference type="InterPro" id="IPR009057">
    <property type="entry name" value="Homeodomain-like_sf"/>
</dbReference>
<dbReference type="HOGENOM" id="CLU_027402_36_1_4"/>
<reference evidence="1" key="1">
    <citation type="submission" date="2009-08" db="EMBL/GenBank/DDBJ databases">
        <authorList>
            <consortium name="US DOE Joint Genome Institute"/>
            <person name="Lucas S."/>
            <person name="Copeland A."/>
            <person name="Lapidus A."/>
            <person name="Glavina del Rio T."/>
            <person name="Dalin E."/>
            <person name="Tice H."/>
            <person name="Bruce D."/>
            <person name="Barry K."/>
            <person name="Pitluck S."/>
            <person name="Lowry S."/>
            <person name="Larimer F."/>
            <person name="Land M."/>
            <person name="Hauser L."/>
            <person name="Kyrpides N."/>
            <person name="Ivanova N."/>
            <person name="McMahon K.D."/>
            <person name="Hugenholtz P."/>
        </authorList>
    </citation>
    <scope>NUCLEOTIDE SEQUENCE</scope>
    <source>
        <strain evidence="1">UW-1</strain>
    </source>
</reference>
<dbReference type="Pfam" id="PF01527">
    <property type="entry name" value="HTH_Tnp_1"/>
    <property type="match status" value="1"/>
</dbReference>
<sequence>MSETKTRKVHTPEFKAKVGLEAVRGVKTINEIGQEYGVHPVQVGQWKKAIQDQAKTLFEGKRGPKPLAAHREPERLYSEIGKLKMELDWLKKKSGISPS</sequence>
<dbReference type="eggNOG" id="COG2963">
    <property type="taxonomic scope" value="Bacteria"/>
</dbReference>
<dbReference type="KEGG" id="app:CAP2UW1_0203"/>
<evidence type="ECO:0000313" key="1">
    <source>
        <dbReference type="EMBL" id="ACV33561.1"/>
    </source>
</evidence>
<dbReference type="GO" id="GO:0006313">
    <property type="term" value="P:DNA transposition"/>
    <property type="evidence" value="ECO:0007669"/>
    <property type="project" value="InterPro"/>
</dbReference>
<dbReference type="STRING" id="522306.CAP2UW1_0203"/>
<reference evidence="1" key="2">
    <citation type="submission" date="2009-09" db="EMBL/GenBank/DDBJ databases">
        <title>Complete sequence of chromosome of Candidatus Accumulibacter phosphatis clade IIA str. UW-1.</title>
        <authorList>
            <consortium name="US DOE Joint Genome Institute"/>
            <person name="Martin H.G."/>
            <person name="Ivanova N."/>
            <person name="Kunin V."/>
            <person name="Warnecke F."/>
            <person name="Barry K."/>
            <person name="He S."/>
            <person name="Salamov A."/>
            <person name="Szeto E."/>
            <person name="Dalin E."/>
            <person name="Pangilinan J.L."/>
            <person name="Lapidus A."/>
            <person name="Lowry S."/>
            <person name="Kyrpides N.C."/>
            <person name="McMahon K.D."/>
            <person name="Hugenholtz P."/>
        </authorList>
    </citation>
    <scope>NUCLEOTIDE SEQUENCE [LARGE SCALE GENOMIC DNA]</scope>
    <source>
        <strain evidence="1">UW-1</strain>
    </source>
</reference>
<organism evidence="1">
    <name type="scientific">Accumulibacter regalis</name>
    <dbReference type="NCBI Taxonomy" id="522306"/>
    <lineage>
        <taxon>Bacteria</taxon>
        <taxon>Pseudomonadati</taxon>
        <taxon>Pseudomonadota</taxon>
        <taxon>Betaproteobacteria</taxon>
        <taxon>Candidatus Accumulibacter</taxon>
    </lineage>
</organism>
<dbReference type="EMBL" id="CP001715">
    <property type="protein sequence ID" value="ACV33561.1"/>
    <property type="molecule type" value="Genomic_DNA"/>
</dbReference>
<dbReference type="GO" id="GO:0003677">
    <property type="term" value="F:DNA binding"/>
    <property type="evidence" value="ECO:0007669"/>
    <property type="project" value="InterPro"/>
</dbReference>
<dbReference type="InterPro" id="IPR002514">
    <property type="entry name" value="Transposase_8"/>
</dbReference>
<dbReference type="GO" id="GO:0004803">
    <property type="term" value="F:transposase activity"/>
    <property type="evidence" value="ECO:0007669"/>
    <property type="project" value="InterPro"/>
</dbReference>
<proteinExistence type="predicted"/>
<dbReference type="AlphaFoldDB" id="C7RJJ7"/>
<name>C7RJJ7_ACCRE</name>
<dbReference type="SUPFAM" id="SSF46689">
    <property type="entry name" value="Homeodomain-like"/>
    <property type="match status" value="1"/>
</dbReference>
<protein>
    <submittedName>
        <fullName evidence="1">Transposase IS3/IS911 family protein</fullName>
    </submittedName>
</protein>
<accession>C7RJJ7</accession>
<gene>
    <name evidence="1" type="ordered locus">CAP2UW1_0203</name>
</gene>